<proteinExistence type="predicted"/>
<protein>
    <recommendedName>
        <fullName evidence="4">DUF1176 domain-containing protein</fullName>
    </recommendedName>
</protein>
<keyword evidence="1" id="KW-0732">Signal</keyword>
<dbReference type="AlphaFoldDB" id="A0A3M8T3Z2"/>
<dbReference type="OrthoDB" id="8653499at2"/>
<gene>
    <name evidence="2" type="ORF">EER27_06705</name>
</gene>
<reference evidence="2 3" key="1">
    <citation type="submission" date="2018-11" db="EMBL/GenBank/DDBJ databases">
        <title>Lysobacter cryohumiis sp. nov., isolated from soil in the Tianshan Mountains, Xinjiang, China.</title>
        <authorList>
            <person name="Luo Y."/>
            <person name="Sheng H."/>
        </authorList>
    </citation>
    <scope>NUCLEOTIDE SEQUENCE [LARGE SCALE GENOMIC DNA]</scope>
    <source>
        <strain evidence="2 3">ZS60</strain>
    </source>
</reference>
<name>A0A3M8T3Z2_9GAMM</name>
<dbReference type="EMBL" id="RIBS01000002">
    <property type="protein sequence ID" value="RNF85442.1"/>
    <property type="molecule type" value="Genomic_DNA"/>
</dbReference>
<dbReference type="Proteomes" id="UP000267049">
    <property type="component" value="Unassembled WGS sequence"/>
</dbReference>
<dbReference type="RefSeq" id="WP_123087225.1">
    <property type="nucleotide sequence ID" value="NZ_RIBS01000002.1"/>
</dbReference>
<accession>A0A3M8T3Z2</accession>
<evidence type="ECO:0000313" key="3">
    <source>
        <dbReference type="Proteomes" id="UP000267049"/>
    </source>
</evidence>
<feature type="chain" id="PRO_5018208639" description="DUF1176 domain-containing protein" evidence="1">
    <location>
        <begin position="28"/>
        <end position="308"/>
    </location>
</feature>
<evidence type="ECO:0008006" key="4">
    <source>
        <dbReference type="Google" id="ProtNLM"/>
    </source>
</evidence>
<sequence length="308" mass="32759">MSAITVTSRICLAVALALPWLVAAAGASPDGVVAADVAQDRAGNRLEPLIERLEPAAAATGPTADGTERDASPRYCTADGQWCLRTTRGADDGEATLEVEQQVRGEAQPRSRFIALADADGAMVRPWPFIIRMASGIGAPKPPRDPDQAALQNVLVGAIVSQQTGYSGGGASASTLTLSRIYHQDDGIQIDPVLSVAADGHSMIRACFGEQDMQQRAGACHDEYNYSVVLGLDQDGQGMPVLRYRSTATRFPAGVSRQGDSLAMGPLKKKDLVTETDEACSFQRVLRFVDGAYQADQAWPDCSDYTEL</sequence>
<feature type="signal peptide" evidence="1">
    <location>
        <begin position="1"/>
        <end position="27"/>
    </location>
</feature>
<evidence type="ECO:0000256" key="1">
    <source>
        <dbReference type="SAM" id="SignalP"/>
    </source>
</evidence>
<evidence type="ECO:0000313" key="2">
    <source>
        <dbReference type="EMBL" id="RNF85442.1"/>
    </source>
</evidence>
<organism evidence="2 3">
    <name type="scientific">Montanilutibacter psychrotolerans</name>
    <dbReference type="NCBI Taxonomy" id="1327343"/>
    <lineage>
        <taxon>Bacteria</taxon>
        <taxon>Pseudomonadati</taxon>
        <taxon>Pseudomonadota</taxon>
        <taxon>Gammaproteobacteria</taxon>
        <taxon>Lysobacterales</taxon>
        <taxon>Lysobacteraceae</taxon>
        <taxon>Montanilutibacter</taxon>
    </lineage>
</organism>
<comment type="caution">
    <text evidence="2">The sequence shown here is derived from an EMBL/GenBank/DDBJ whole genome shotgun (WGS) entry which is preliminary data.</text>
</comment>
<keyword evidence="3" id="KW-1185">Reference proteome</keyword>